<feature type="transmembrane region" description="Helical" evidence="1">
    <location>
        <begin position="6"/>
        <end position="21"/>
    </location>
</feature>
<organism evidence="3 4">
    <name type="scientific">Solihabitans fulvus</name>
    <dbReference type="NCBI Taxonomy" id="1892852"/>
    <lineage>
        <taxon>Bacteria</taxon>
        <taxon>Bacillati</taxon>
        <taxon>Actinomycetota</taxon>
        <taxon>Actinomycetes</taxon>
        <taxon>Pseudonocardiales</taxon>
        <taxon>Pseudonocardiaceae</taxon>
        <taxon>Solihabitans</taxon>
    </lineage>
</organism>
<feature type="transmembrane region" description="Helical" evidence="1">
    <location>
        <begin position="144"/>
        <end position="162"/>
    </location>
</feature>
<dbReference type="AlphaFoldDB" id="A0A5B2X1G4"/>
<keyword evidence="1" id="KW-1133">Transmembrane helix</keyword>
<name>A0A5B2X1G4_9PSEU</name>
<evidence type="ECO:0000313" key="3">
    <source>
        <dbReference type="EMBL" id="KAA2256927.1"/>
    </source>
</evidence>
<comment type="caution">
    <text evidence="3">The sequence shown here is derived from an EMBL/GenBank/DDBJ whole genome shotgun (WGS) entry which is preliminary data.</text>
</comment>
<sequence>MIRAIHLIAIALCWAAFAYKVRDLRRGKDSPALRALCAVLFLFASSVTVSLPPLYQRIPWLMASPSLVKLIQHELTVLAGYWMQVLFVRLTFPPDRTRAASRLRAGYAGASVLALIVLFELAPLGNDADDFVNQYAGKPFVTEYLLVFLGYLTVSLGDVFRLSTRYARHATQPFLRIGLRTMGAGVLIGVAFVLHKAFYALVRRFDGSPPWPEGPVSTILTGCAVLPFVVGATIAGWGPAISRQWDKLARYRAYRRLWPLWSATTLAMPNIAFVPPDTRLAGAGPWRTLDFRLYRRVIEIRDGRLALRPYLDQRVHDLARERGAAAGLSGADLDAVAEAATFAAALRARSGERAGPDAPAVLAGAGGVDLADEVRWLGRVADAYRRSPVVAAVLTES</sequence>
<keyword evidence="1" id="KW-0472">Membrane</keyword>
<feature type="transmembrane region" description="Helical" evidence="1">
    <location>
        <begin position="33"/>
        <end position="55"/>
    </location>
</feature>
<evidence type="ECO:0000259" key="2">
    <source>
        <dbReference type="Pfam" id="PF20182"/>
    </source>
</evidence>
<keyword evidence="1" id="KW-0812">Transmembrane</keyword>
<evidence type="ECO:0000313" key="4">
    <source>
        <dbReference type="Proteomes" id="UP000323454"/>
    </source>
</evidence>
<evidence type="ECO:0000256" key="1">
    <source>
        <dbReference type="SAM" id="Phobius"/>
    </source>
</evidence>
<dbReference type="EMBL" id="VUOB01000048">
    <property type="protein sequence ID" value="KAA2256927.1"/>
    <property type="molecule type" value="Genomic_DNA"/>
</dbReference>
<dbReference type="Proteomes" id="UP000323454">
    <property type="component" value="Unassembled WGS sequence"/>
</dbReference>
<keyword evidence="4" id="KW-1185">Reference proteome</keyword>
<protein>
    <recommendedName>
        <fullName evidence="2">DUF6545 domain-containing protein</fullName>
    </recommendedName>
</protein>
<gene>
    <name evidence="3" type="ORF">F0L68_25870</name>
</gene>
<feature type="transmembrane region" description="Helical" evidence="1">
    <location>
        <begin position="104"/>
        <end position="124"/>
    </location>
</feature>
<dbReference type="InterPro" id="IPR046675">
    <property type="entry name" value="DUF6545"/>
</dbReference>
<accession>A0A5B2X1G4</accession>
<dbReference type="InterPro" id="IPR050039">
    <property type="entry name" value="MAB_1171c-like"/>
</dbReference>
<dbReference type="NCBIfam" id="NF042915">
    <property type="entry name" value="MAB_1171c_fam"/>
    <property type="match status" value="1"/>
</dbReference>
<proteinExistence type="predicted"/>
<dbReference type="OrthoDB" id="3685619at2"/>
<reference evidence="3 4" key="1">
    <citation type="submission" date="2019-09" db="EMBL/GenBank/DDBJ databases">
        <title>Goodfellowia gen. nov., a new genus of the Pseudonocardineae related to Actinoalloteichus, containing Goodfellowia coeruleoviolacea gen. nov., comb. nov. gen. nov., comb. nov.</title>
        <authorList>
            <person name="Labeda D."/>
        </authorList>
    </citation>
    <scope>NUCLEOTIDE SEQUENCE [LARGE SCALE GENOMIC DNA]</scope>
    <source>
        <strain evidence="3 4">AN110305</strain>
    </source>
</reference>
<reference evidence="3 4" key="2">
    <citation type="submission" date="2019-09" db="EMBL/GenBank/DDBJ databases">
        <authorList>
            <person name="Jin C."/>
        </authorList>
    </citation>
    <scope>NUCLEOTIDE SEQUENCE [LARGE SCALE GENOMIC DNA]</scope>
    <source>
        <strain evidence="3 4">AN110305</strain>
    </source>
</reference>
<feature type="transmembrane region" description="Helical" evidence="1">
    <location>
        <begin position="75"/>
        <end position="92"/>
    </location>
</feature>
<feature type="domain" description="DUF6545" evidence="2">
    <location>
        <begin position="249"/>
        <end position="386"/>
    </location>
</feature>
<feature type="transmembrane region" description="Helical" evidence="1">
    <location>
        <begin position="174"/>
        <end position="199"/>
    </location>
</feature>
<dbReference type="Pfam" id="PF20182">
    <property type="entry name" value="DUF6545"/>
    <property type="match status" value="1"/>
</dbReference>
<feature type="transmembrane region" description="Helical" evidence="1">
    <location>
        <begin position="219"/>
        <end position="242"/>
    </location>
</feature>
<dbReference type="RefSeq" id="WP_149852404.1">
    <property type="nucleotide sequence ID" value="NZ_VUOB01000048.1"/>
</dbReference>